<evidence type="ECO:0000256" key="1">
    <source>
        <dbReference type="SAM" id="Phobius"/>
    </source>
</evidence>
<dbReference type="PANTHER" id="PTHR28008:SF1">
    <property type="entry name" value="DOMAIN PROTEIN, PUTATIVE (AFU_ORTHOLOGUE AFUA_3G10980)-RELATED"/>
    <property type="match status" value="1"/>
</dbReference>
<dbReference type="RefSeq" id="WP_188930241.1">
    <property type="nucleotide sequence ID" value="NZ_BMIA01000001.1"/>
</dbReference>
<organism evidence="3 4">
    <name type="scientific">Dyadobacter endophyticus</name>
    <dbReference type="NCBI Taxonomy" id="1749036"/>
    <lineage>
        <taxon>Bacteria</taxon>
        <taxon>Pseudomonadati</taxon>
        <taxon>Bacteroidota</taxon>
        <taxon>Cytophagia</taxon>
        <taxon>Cytophagales</taxon>
        <taxon>Spirosomataceae</taxon>
        <taxon>Dyadobacter</taxon>
    </lineage>
</organism>
<gene>
    <name evidence="3" type="ORF">GCM10007423_15190</name>
</gene>
<dbReference type="PANTHER" id="PTHR28008">
    <property type="entry name" value="DOMAIN PROTEIN, PUTATIVE (AFU_ORTHOLOGUE AFUA_3G10980)-RELATED"/>
    <property type="match status" value="1"/>
</dbReference>
<feature type="transmembrane region" description="Helical" evidence="1">
    <location>
        <begin position="102"/>
        <end position="120"/>
    </location>
</feature>
<feature type="transmembrane region" description="Helical" evidence="1">
    <location>
        <begin position="73"/>
        <end position="90"/>
    </location>
</feature>
<keyword evidence="1" id="KW-0472">Membrane</keyword>
<feature type="domain" description="VanZ-like" evidence="2">
    <location>
        <begin position="17"/>
        <end position="118"/>
    </location>
</feature>
<dbReference type="PROSITE" id="PS51257">
    <property type="entry name" value="PROKAR_LIPOPROTEIN"/>
    <property type="match status" value="1"/>
</dbReference>
<dbReference type="Pfam" id="PF04892">
    <property type="entry name" value="VanZ"/>
    <property type="match status" value="1"/>
</dbReference>
<evidence type="ECO:0000259" key="2">
    <source>
        <dbReference type="Pfam" id="PF04892"/>
    </source>
</evidence>
<evidence type="ECO:0000313" key="4">
    <source>
        <dbReference type="Proteomes" id="UP000600214"/>
    </source>
</evidence>
<protein>
    <recommendedName>
        <fullName evidence="2">VanZ-like domain-containing protein</fullName>
    </recommendedName>
</protein>
<keyword evidence="1" id="KW-1133">Transmembrane helix</keyword>
<dbReference type="InterPro" id="IPR006976">
    <property type="entry name" value="VanZ-like"/>
</dbReference>
<reference evidence="4" key="1">
    <citation type="journal article" date="2019" name="Int. J. Syst. Evol. Microbiol.">
        <title>The Global Catalogue of Microorganisms (GCM) 10K type strain sequencing project: providing services to taxonomists for standard genome sequencing and annotation.</title>
        <authorList>
            <consortium name="The Broad Institute Genomics Platform"/>
            <consortium name="The Broad Institute Genome Sequencing Center for Infectious Disease"/>
            <person name="Wu L."/>
            <person name="Ma J."/>
        </authorList>
    </citation>
    <scope>NUCLEOTIDE SEQUENCE [LARGE SCALE GENOMIC DNA]</scope>
    <source>
        <strain evidence="4">CGMCC 1.15288</strain>
    </source>
</reference>
<accession>A0ABQ1YJK1</accession>
<comment type="caution">
    <text evidence="3">The sequence shown here is derived from an EMBL/GenBank/DDBJ whole genome shotgun (WGS) entry which is preliminary data.</text>
</comment>
<sequence length="122" mass="13796">MTSKFSQSTIRFIAQHQWLSWLWSFLILVACTWPGKDLPAAPVLGFDKIVHSGLFTVWAILALIIYPEKSRLVVGLGMAYGLGLEFYQQLLPFDRTFDWWDAVADAAGVVIGYLFTKVVLKN</sequence>
<evidence type="ECO:0000313" key="3">
    <source>
        <dbReference type="EMBL" id="GGH28538.1"/>
    </source>
</evidence>
<name>A0ABQ1YJK1_9BACT</name>
<keyword evidence="1" id="KW-0812">Transmembrane</keyword>
<feature type="transmembrane region" description="Helical" evidence="1">
    <location>
        <begin position="49"/>
        <end position="66"/>
    </location>
</feature>
<feature type="transmembrane region" description="Helical" evidence="1">
    <location>
        <begin position="12"/>
        <end position="29"/>
    </location>
</feature>
<keyword evidence="4" id="KW-1185">Reference proteome</keyword>
<dbReference type="EMBL" id="BMIA01000001">
    <property type="protein sequence ID" value="GGH28538.1"/>
    <property type="molecule type" value="Genomic_DNA"/>
</dbReference>
<dbReference type="Proteomes" id="UP000600214">
    <property type="component" value="Unassembled WGS sequence"/>
</dbReference>
<proteinExistence type="predicted"/>